<gene>
    <name evidence="4" type="ORF">ACFQQL_16140</name>
</gene>
<name>A0ABW2QG65_9MICO</name>
<evidence type="ECO:0000256" key="3">
    <source>
        <dbReference type="SAM" id="Phobius"/>
    </source>
</evidence>
<reference evidence="5" key="1">
    <citation type="journal article" date="2019" name="Int. J. Syst. Evol. Microbiol.">
        <title>The Global Catalogue of Microorganisms (GCM) 10K type strain sequencing project: providing services to taxonomists for standard genome sequencing and annotation.</title>
        <authorList>
            <consortium name="The Broad Institute Genomics Platform"/>
            <consortium name="The Broad Institute Genome Sequencing Center for Infectious Disease"/>
            <person name="Wu L."/>
            <person name="Ma J."/>
        </authorList>
    </citation>
    <scope>NUCLEOTIDE SEQUENCE [LARGE SCALE GENOMIC DNA]</scope>
    <source>
        <strain evidence="5">JCM 1490</strain>
    </source>
</reference>
<feature type="region of interest" description="Disordered" evidence="2">
    <location>
        <begin position="281"/>
        <end position="310"/>
    </location>
</feature>
<evidence type="ECO:0000256" key="2">
    <source>
        <dbReference type="SAM" id="MobiDB-lite"/>
    </source>
</evidence>
<feature type="transmembrane region" description="Helical" evidence="3">
    <location>
        <begin position="52"/>
        <end position="73"/>
    </location>
</feature>
<dbReference type="EMBL" id="JBHTCQ010000004">
    <property type="protein sequence ID" value="MFC7406650.1"/>
    <property type="molecule type" value="Genomic_DNA"/>
</dbReference>
<evidence type="ECO:0000313" key="4">
    <source>
        <dbReference type="EMBL" id="MFC7406650.1"/>
    </source>
</evidence>
<keyword evidence="3" id="KW-0812">Transmembrane</keyword>
<dbReference type="PANTHER" id="PTHR37313">
    <property type="entry name" value="UPF0749 PROTEIN RV1825"/>
    <property type="match status" value="1"/>
</dbReference>
<organism evidence="4 5">
    <name type="scientific">Georgenia alba</name>
    <dbReference type="NCBI Taxonomy" id="2233858"/>
    <lineage>
        <taxon>Bacteria</taxon>
        <taxon>Bacillati</taxon>
        <taxon>Actinomycetota</taxon>
        <taxon>Actinomycetes</taxon>
        <taxon>Micrococcales</taxon>
        <taxon>Bogoriellaceae</taxon>
        <taxon>Georgenia</taxon>
    </lineage>
</organism>
<proteinExistence type="inferred from homology"/>
<protein>
    <submittedName>
        <fullName evidence="4">DUF881 domain-containing protein</fullName>
    </submittedName>
</protein>
<comment type="similarity">
    <text evidence="1">Belongs to the UPF0749 family.</text>
</comment>
<dbReference type="PANTHER" id="PTHR37313:SF1">
    <property type="entry name" value="UPF0749 PROTEIN RV1823"/>
    <property type="match status" value="1"/>
</dbReference>
<sequence>MTPAGRPEQDTVRTARPDESMSLLRYLLENPLDAGYRRAAEQRPTRPRRRSWWQKAVVLVLSIAIGTGGVWAARELRAPQGGLTPARSLLLEQIEERTAAGHELEGQNATISAEIESLEQAGLGLVDDDLAAQLDALAVPSGAVAVSGPGVVVRLEDSPAAQQGAEGSEDERITDVDLQVLVNSLWAAGAEAVSINGTRLGSTTAIRTAGEAVLVNLEPVVSPYQVEAIGEPDHLQTELARTPAATHLDVLRSTYSISVDISTQERIEMAALSGVAPRYAQPLGDVAPTSSGVSPSGDRSADSGADGEER</sequence>
<keyword evidence="5" id="KW-1185">Reference proteome</keyword>
<dbReference type="RefSeq" id="WP_382396187.1">
    <property type="nucleotide sequence ID" value="NZ_JBHTCQ010000004.1"/>
</dbReference>
<dbReference type="Proteomes" id="UP001596455">
    <property type="component" value="Unassembled WGS sequence"/>
</dbReference>
<keyword evidence="3" id="KW-1133">Transmembrane helix</keyword>
<accession>A0ABW2QG65</accession>
<evidence type="ECO:0000313" key="5">
    <source>
        <dbReference type="Proteomes" id="UP001596455"/>
    </source>
</evidence>
<comment type="caution">
    <text evidence="4">The sequence shown here is derived from an EMBL/GenBank/DDBJ whole genome shotgun (WGS) entry which is preliminary data.</text>
</comment>
<dbReference type="InterPro" id="IPR010273">
    <property type="entry name" value="DUF881"/>
</dbReference>
<keyword evidence="3" id="KW-0472">Membrane</keyword>
<dbReference type="Pfam" id="PF05949">
    <property type="entry name" value="DUF881"/>
    <property type="match status" value="1"/>
</dbReference>
<evidence type="ECO:0000256" key="1">
    <source>
        <dbReference type="ARBA" id="ARBA00009108"/>
    </source>
</evidence>
<dbReference type="Gene3D" id="3.30.70.1880">
    <property type="entry name" value="Protein of unknown function DUF881"/>
    <property type="match status" value="1"/>
</dbReference>